<dbReference type="CDD" id="cd06093">
    <property type="entry name" value="PX_domain"/>
    <property type="match status" value="1"/>
</dbReference>
<dbReference type="Gene3D" id="3.30.1520.10">
    <property type="entry name" value="Phox-like domain"/>
    <property type="match status" value="1"/>
</dbReference>
<dbReference type="InterPro" id="IPR001683">
    <property type="entry name" value="PX_dom"/>
</dbReference>
<sequence length="631" mass="70492">MASAIDLPRVGVGGGASPVGAHAASKHAKKTPQSCRIDSYTIQKCASPKKKALDPLRYIPERQAFYALFTLTVTYEDNSMEQQVYRTHKQFASLHEQLLKKFPKSKLPKEVPSMRKKRYDNEYIEEKRQRLNEYLCELFTLPEIKSCKIFRAFLEDMLSSDESEDDSGVSSKVLEGMPGTIVTVRAGQSFSVSLNLQPGDTASWQFTTKKHDIGFSATFNGETVRVYSKEESSLRPVKGSFKCSEAGMCVLTWDNTYTWSKGKTLIYWAEVEQSRTTTTPELKDASAARDTVGSLADCRRSGYIVQNRSHALHPRQIVNSSISLITKPFVSGKQNRAHLKCGMLIVERTLKFRGRNWYRKWFVLDSRKHMLRYYDSEEAARKGLSLAKINLSAKNACLAITSIDEAAPTTFMFMVRARKRCWKICTTTLAEHNEWEHAISTAILAAQLSRRNRRGAAVAGGNDVEGSPERDEPMTKESMGLGVSGDDDEDTDDDKEDDKEDDDEESEEDRIYDSDAGQLRQSGGDDGFSGLVETTGATLAMLSPLGLRDMPPLPDLPDPDSLLTRCTKLPLSSRLGILAVLNLAFVLIRQSPTALLMLILVGVDGYLVVRYLQQKRIIKLGRSDAVKLKTS</sequence>
<feature type="domain" description="PX" evidence="4">
    <location>
        <begin position="47"/>
        <end position="161"/>
    </location>
</feature>
<keyword evidence="2" id="KW-1133">Transmembrane helix</keyword>
<evidence type="ECO:0000256" key="1">
    <source>
        <dbReference type="SAM" id="MobiDB-lite"/>
    </source>
</evidence>
<dbReference type="InterPro" id="IPR036598">
    <property type="entry name" value="GOLD_dom_sf"/>
</dbReference>
<dbReference type="InterPro" id="IPR036871">
    <property type="entry name" value="PX_dom_sf"/>
</dbReference>
<dbReference type="SUPFAM" id="SSF50729">
    <property type="entry name" value="PH domain-like"/>
    <property type="match status" value="1"/>
</dbReference>
<evidence type="ECO:0000259" key="4">
    <source>
        <dbReference type="PROSITE" id="PS50195"/>
    </source>
</evidence>
<feature type="domain" description="GOLD" evidence="5">
    <location>
        <begin position="170"/>
        <end position="271"/>
    </location>
</feature>
<feature type="domain" description="PH" evidence="3">
    <location>
        <begin position="337"/>
        <end position="444"/>
    </location>
</feature>
<dbReference type="PANTHER" id="PTHR22775">
    <property type="entry name" value="SORTING NEXIN"/>
    <property type="match status" value="1"/>
</dbReference>
<keyword evidence="2" id="KW-0472">Membrane</keyword>
<feature type="transmembrane region" description="Helical" evidence="2">
    <location>
        <begin position="594"/>
        <end position="612"/>
    </location>
</feature>
<dbReference type="Pfam" id="PF00787">
    <property type="entry name" value="PX"/>
    <property type="match status" value="1"/>
</dbReference>
<dbReference type="InterPro" id="IPR001849">
    <property type="entry name" value="PH_domain"/>
</dbReference>
<dbReference type="PROSITE" id="PS50195">
    <property type="entry name" value="PX"/>
    <property type="match status" value="1"/>
</dbReference>
<evidence type="ECO:0000259" key="5">
    <source>
        <dbReference type="PROSITE" id="PS50866"/>
    </source>
</evidence>
<evidence type="ECO:0000256" key="2">
    <source>
        <dbReference type="SAM" id="Phobius"/>
    </source>
</evidence>
<dbReference type="PANTHER" id="PTHR22775:SF3">
    <property type="entry name" value="SORTING NEXIN-13"/>
    <property type="match status" value="1"/>
</dbReference>
<dbReference type="AlphaFoldDB" id="A0AAV2Z6W7"/>
<accession>A0AAV2Z6W7</accession>
<dbReference type="EMBL" id="DAKRPA010000053">
    <property type="protein sequence ID" value="DBA01139.1"/>
    <property type="molecule type" value="Genomic_DNA"/>
</dbReference>
<evidence type="ECO:0000313" key="6">
    <source>
        <dbReference type="EMBL" id="DBA01139.1"/>
    </source>
</evidence>
<evidence type="ECO:0000259" key="3">
    <source>
        <dbReference type="PROSITE" id="PS50003"/>
    </source>
</evidence>
<feature type="compositionally biased region" description="Acidic residues" evidence="1">
    <location>
        <begin position="485"/>
        <end position="510"/>
    </location>
</feature>
<dbReference type="SMART" id="SM00312">
    <property type="entry name" value="PX"/>
    <property type="match status" value="1"/>
</dbReference>
<dbReference type="InterPro" id="IPR009038">
    <property type="entry name" value="GOLD_dom"/>
</dbReference>
<feature type="region of interest" description="Disordered" evidence="1">
    <location>
        <begin position="456"/>
        <end position="528"/>
    </location>
</feature>
<reference evidence="6" key="1">
    <citation type="submission" date="2022-11" db="EMBL/GenBank/DDBJ databases">
        <authorList>
            <person name="Morgan W.R."/>
            <person name="Tartar A."/>
        </authorList>
    </citation>
    <scope>NUCLEOTIDE SEQUENCE</scope>
    <source>
        <strain evidence="6">ARSEF 373</strain>
    </source>
</reference>
<dbReference type="Gene3D" id="2.30.29.30">
    <property type="entry name" value="Pleckstrin-homology domain (PH domain)/Phosphotyrosine-binding domain (PTB)"/>
    <property type="match status" value="1"/>
</dbReference>
<proteinExistence type="predicted"/>
<dbReference type="SMART" id="SM00233">
    <property type="entry name" value="PH"/>
    <property type="match status" value="1"/>
</dbReference>
<dbReference type="PROSITE" id="PS50866">
    <property type="entry name" value="GOLD"/>
    <property type="match status" value="1"/>
</dbReference>
<dbReference type="SUPFAM" id="SSF64268">
    <property type="entry name" value="PX domain"/>
    <property type="match status" value="1"/>
</dbReference>
<gene>
    <name evidence="6" type="ORF">N0F65_001767</name>
</gene>
<dbReference type="SUPFAM" id="SSF101576">
    <property type="entry name" value="Supernatant protein factor (SPF), C-terminal domain"/>
    <property type="match status" value="1"/>
</dbReference>
<protein>
    <recommendedName>
        <fullName evidence="8">PX domain-containing protein</fullName>
    </recommendedName>
</protein>
<dbReference type="Pfam" id="PF00169">
    <property type="entry name" value="PH"/>
    <property type="match status" value="1"/>
</dbReference>
<evidence type="ECO:0008006" key="8">
    <source>
        <dbReference type="Google" id="ProtNLM"/>
    </source>
</evidence>
<evidence type="ECO:0000313" key="7">
    <source>
        <dbReference type="Proteomes" id="UP001146120"/>
    </source>
</evidence>
<dbReference type="Gene3D" id="2.60.120.680">
    <property type="entry name" value="GOLD domain"/>
    <property type="match status" value="1"/>
</dbReference>
<keyword evidence="7" id="KW-1185">Reference proteome</keyword>
<name>A0AAV2Z6W7_9STRA</name>
<dbReference type="Proteomes" id="UP001146120">
    <property type="component" value="Unassembled WGS sequence"/>
</dbReference>
<dbReference type="InterPro" id="IPR011993">
    <property type="entry name" value="PH-like_dom_sf"/>
</dbReference>
<organism evidence="6 7">
    <name type="scientific">Lagenidium giganteum</name>
    <dbReference type="NCBI Taxonomy" id="4803"/>
    <lineage>
        <taxon>Eukaryota</taxon>
        <taxon>Sar</taxon>
        <taxon>Stramenopiles</taxon>
        <taxon>Oomycota</taxon>
        <taxon>Peronosporomycetes</taxon>
        <taxon>Pythiales</taxon>
        <taxon>Pythiaceae</taxon>
    </lineage>
</organism>
<reference evidence="6" key="2">
    <citation type="journal article" date="2023" name="Microbiol Resour">
        <title>Decontamination and Annotation of the Draft Genome Sequence of the Oomycete Lagenidium giganteum ARSEF 373.</title>
        <authorList>
            <person name="Morgan W.R."/>
            <person name="Tartar A."/>
        </authorList>
    </citation>
    <scope>NUCLEOTIDE SEQUENCE</scope>
    <source>
        <strain evidence="6">ARSEF 373</strain>
    </source>
</reference>
<dbReference type="GO" id="GO:0035091">
    <property type="term" value="F:phosphatidylinositol binding"/>
    <property type="evidence" value="ECO:0007669"/>
    <property type="project" value="InterPro"/>
</dbReference>
<comment type="caution">
    <text evidence="6">The sequence shown here is derived from an EMBL/GenBank/DDBJ whole genome shotgun (WGS) entry which is preliminary data.</text>
</comment>
<keyword evidence="2" id="KW-0812">Transmembrane</keyword>
<dbReference type="PROSITE" id="PS50003">
    <property type="entry name" value="PH_DOMAIN"/>
    <property type="match status" value="1"/>
</dbReference>